<dbReference type="AlphaFoldDB" id="A0ABD1Y8R9"/>
<sequence>MTVCKFIGLLLIKIMVICTVRILLTFLVRDYTRPVPEVSVIWLRPSWKIKYLQTETVSVVLREVGSLSNLLHEDIDWTMSWTWQNSEKITGSVFRKIQFIGDEIIAKPSVVLSQPISSTTSPKVRHNLKTTFGDGVSGHPGVVCAWHGTCLWLGGWLPADVQQNGSFWRFLPDSTFGIPESTSLTHTSSASTYTCSQLKPIGIQDAEGKMVSSLPSQTLL</sequence>
<organism evidence="2 3">
    <name type="scientific">Riccia fluitans</name>
    <dbReference type="NCBI Taxonomy" id="41844"/>
    <lineage>
        <taxon>Eukaryota</taxon>
        <taxon>Viridiplantae</taxon>
        <taxon>Streptophyta</taxon>
        <taxon>Embryophyta</taxon>
        <taxon>Marchantiophyta</taxon>
        <taxon>Marchantiopsida</taxon>
        <taxon>Marchantiidae</taxon>
        <taxon>Marchantiales</taxon>
        <taxon>Ricciaceae</taxon>
        <taxon>Riccia</taxon>
    </lineage>
</organism>
<keyword evidence="1" id="KW-0472">Membrane</keyword>
<evidence type="ECO:0000313" key="2">
    <source>
        <dbReference type="EMBL" id="KAL2623130.1"/>
    </source>
</evidence>
<keyword evidence="1" id="KW-1133">Transmembrane helix</keyword>
<feature type="transmembrane region" description="Helical" evidence="1">
    <location>
        <begin position="6"/>
        <end position="28"/>
    </location>
</feature>
<evidence type="ECO:0000256" key="1">
    <source>
        <dbReference type="SAM" id="Phobius"/>
    </source>
</evidence>
<dbReference type="Proteomes" id="UP001605036">
    <property type="component" value="Unassembled WGS sequence"/>
</dbReference>
<keyword evidence="3" id="KW-1185">Reference proteome</keyword>
<accession>A0ABD1Y8R9</accession>
<gene>
    <name evidence="2" type="ORF">R1flu_003335</name>
</gene>
<reference evidence="2 3" key="1">
    <citation type="submission" date="2024-09" db="EMBL/GenBank/DDBJ databases">
        <title>Chromosome-scale assembly of Riccia fluitans.</title>
        <authorList>
            <person name="Paukszto L."/>
            <person name="Sawicki J."/>
            <person name="Karawczyk K."/>
            <person name="Piernik-Szablinska J."/>
            <person name="Szczecinska M."/>
            <person name="Mazdziarz M."/>
        </authorList>
    </citation>
    <scope>NUCLEOTIDE SEQUENCE [LARGE SCALE GENOMIC DNA]</scope>
    <source>
        <strain evidence="2">Rf_01</strain>
        <tissue evidence="2">Aerial parts of the thallus</tissue>
    </source>
</reference>
<comment type="caution">
    <text evidence="2">The sequence shown here is derived from an EMBL/GenBank/DDBJ whole genome shotgun (WGS) entry which is preliminary data.</text>
</comment>
<name>A0ABD1Y8R9_9MARC</name>
<proteinExistence type="predicted"/>
<evidence type="ECO:0000313" key="3">
    <source>
        <dbReference type="Proteomes" id="UP001605036"/>
    </source>
</evidence>
<protein>
    <submittedName>
        <fullName evidence="2">Uncharacterized protein</fullName>
    </submittedName>
</protein>
<keyword evidence="1" id="KW-0812">Transmembrane</keyword>
<dbReference type="EMBL" id="JBHFFA010000006">
    <property type="protein sequence ID" value="KAL2623130.1"/>
    <property type="molecule type" value="Genomic_DNA"/>
</dbReference>